<dbReference type="AlphaFoldDB" id="A0A0C2NWM8"/>
<sequence length="858" mass="90582">TLNGFLGQTRVDEDDIPMIGSDTGAGQVGSNVIGGTMDIDEGSDGVKSYQVTNVGTLLNGLSSGGESLEWQVDSPAQSGTQFTYTAQTSAGDTVFTLVFDTSNNSYQFTLNKPLDHAIVQGENTLELTFQVTATDFDNDTTLNQPLTITVVDDIPLINAIAPLTIDEDDLVGGTDAGTDPLIDTGTFDTTQGADQVVTYQLESSTIPVAGLESQGKPVSISESFDSNTQTYTYTGSSDEGEVFVLTLSGNGNYQFELKAPIDHALNEDDKDLTFSIIATDQDGDTSTKPLVVKLVDDAPTLNGFLGDTRVDEDDIPVVGSALDDSNTIGGTIDINEGSDGVKSYQVTNIATLLDGLTSGKESLEWKAGSPEQSGTQFTYTAQTTSGDTVFTLVFDTNSSTYSFTLDKPLDHALVQGENTLNLTFQVTATDFDNDTTTAQPLVITVVDDIPLINTIEPLSIDEDDLPGGRDAGNDALTDSGVFDTTQGADRVVTYSLESLTDPVAGLESQGKAIMITELFEQATQTYTYTGSTTDGEVFVLTLNGNAGSYEFELKAPIDHADSEDDKDLTFSIVATDQDGDTSTKPLVVTLVDDAPILNGFMGQMSVDEDDIPVVGSALDGSNVIGGTIDVEEGADGVKSYQVTNTATLLSGLTSGDEALEWKAGSPEQDGTTFLYTAQTASGDDVFTLLFDTSNKSYQFTLVKPLDHDIVQGENTLDLTFQVTATDFDNDTTGEQPLTITVVDDIPVINTIAPLSVDEDDLMGGTDQGNDALTDSGIFVTTQGADGVVTYQLESLTTPISGLQSQGNPVAITALFDAATQTYTYTGATTDGPVFVLTLSGSGSYQFELKAPIDHADSE</sequence>
<dbReference type="RefSeq" id="WP_040989871.1">
    <property type="nucleotide sequence ID" value="NZ_JTKH01000014.1"/>
</dbReference>
<accession>A0A0C2NWM8</accession>
<dbReference type="InterPro" id="IPR019959">
    <property type="entry name" value="T1SS-143_rpt-cont_dom"/>
</dbReference>
<feature type="domain" description="DUF5801" evidence="1">
    <location>
        <begin position="459"/>
        <end position="584"/>
    </location>
</feature>
<evidence type="ECO:0000313" key="3">
    <source>
        <dbReference type="Proteomes" id="UP000031672"/>
    </source>
</evidence>
<dbReference type="EMBL" id="JTKH01000014">
    <property type="protein sequence ID" value="KII78597.1"/>
    <property type="molecule type" value="Genomic_DNA"/>
</dbReference>
<gene>
    <name evidence="2" type="ORF">OJ16_09700</name>
</gene>
<dbReference type="STRING" id="1461322.OJ16_09700"/>
<comment type="caution">
    <text evidence="2">The sequence shown here is derived from an EMBL/GenBank/DDBJ whole genome shotgun (WGS) entry which is preliminary data.</text>
</comment>
<dbReference type="NCBIfam" id="TIGR03660">
    <property type="entry name" value="T1SS_rpt_143"/>
    <property type="match status" value="6"/>
</dbReference>
<feature type="non-terminal residue" evidence="2">
    <location>
        <position position="858"/>
    </location>
</feature>
<evidence type="ECO:0000259" key="1">
    <source>
        <dbReference type="Pfam" id="PF19116"/>
    </source>
</evidence>
<organism evidence="2 3">
    <name type="scientific">Vibrio renipiscarius</name>
    <dbReference type="NCBI Taxonomy" id="1461322"/>
    <lineage>
        <taxon>Bacteria</taxon>
        <taxon>Pseudomonadati</taxon>
        <taxon>Pseudomonadota</taxon>
        <taxon>Gammaproteobacteria</taxon>
        <taxon>Vibrionales</taxon>
        <taxon>Vibrionaceae</taxon>
        <taxon>Vibrio</taxon>
    </lineage>
</organism>
<dbReference type="InterPro" id="IPR043824">
    <property type="entry name" value="DUF5801"/>
</dbReference>
<dbReference type="Proteomes" id="UP000031672">
    <property type="component" value="Unassembled WGS sequence"/>
</dbReference>
<evidence type="ECO:0000313" key="2">
    <source>
        <dbReference type="EMBL" id="KII78597.1"/>
    </source>
</evidence>
<reference evidence="2 3" key="1">
    <citation type="submission" date="2014-11" db="EMBL/GenBank/DDBJ databases">
        <title>Draft Genome Sequence of Vibrio piscirenalis strains CECT 8603T and CECT 8604, two marine Gammaproteobacterium isolated from cultured gilthead sea bream (Sparus aurata).</title>
        <authorList>
            <person name="Arahal D.R."/>
            <person name="Rodrigo-Torres L."/>
            <person name="Lucena T."/>
            <person name="Pujalte M.J."/>
        </authorList>
    </citation>
    <scope>NUCLEOTIDE SEQUENCE [LARGE SCALE GENOMIC DNA]</scope>
    <source>
        <strain evidence="2 3">DCR 1-4-2</strain>
    </source>
</reference>
<name>A0A0C2NWM8_9VIBR</name>
<proteinExistence type="predicted"/>
<dbReference type="Pfam" id="PF19116">
    <property type="entry name" value="DUF5801"/>
    <property type="match status" value="1"/>
</dbReference>
<keyword evidence="3" id="KW-1185">Reference proteome</keyword>
<feature type="non-terminal residue" evidence="2">
    <location>
        <position position="1"/>
    </location>
</feature>
<protein>
    <recommendedName>
        <fullName evidence="1">DUF5801 domain-containing protein</fullName>
    </recommendedName>
</protein>